<name>E6PRH8_9ZZZZ</name>
<dbReference type="EMBL" id="CABM01000044">
    <property type="protein sequence ID" value="CBH97533.1"/>
    <property type="molecule type" value="Genomic_DNA"/>
</dbReference>
<protein>
    <submittedName>
        <fullName evidence="1">Uncharacterized protein</fullName>
    </submittedName>
</protein>
<dbReference type="SUPFAM" id="SSF109604">
    <property type="entry name" value="HD-domain/PDEase-like"/>
    <property type="match status" value="1"/>
</dbReference>
<dbReference type="AlphaFoldDB" id="E6PRH8"/>
<proteinExistence type="predicted"/>
<evidence type="ECO:0000313" key="1">
    <source>
        <dbReference type="EMBL" id="CBH97533.1"/>
    </source>
</evidence>
<dbReference type="Pfam" id="PF13328">
    <property type="entry name" value="HD_4"/>
    <property type="match status" value="1"/>
</dbReference>
<sequence length="137" mass="14468">MLPDLPLEPVPPGTPGSRVADAAPELQTKARAFASALLGGVEMETGEPVLLHADGACRILSAIGADAQSQAAAYLSQAATQLAKPEEQLTKAFGRELAVLAMESRKLVDVFRVARGVSEQETAQEGKAAIEDMWRRS</sequence>
<accession>E6PRH8</accession>
<comment type="caution">
    <text evidence="1">The sequence shown here is derived from an EMBL/GenBank/DDBJ whole genome shotgun (WGS) entry which is preliminary data.</text>
</comment>
<organism evidence="1">
    <name type="scientific">mine drainage metagenome</name>
    <dbReference type="NCBI Taxonomy" id="410659"/>
    <lineage>
        <taxon>unclassified sequences</taxon>
        <taxon>metagenomes</taxon>
        <taxon>ecological metagenomes</taxon>
    </lineage>
</organism>
<reference evidence="1" key="1">
    <citation type="submission" date="2009-10" db="EMBL/GenBank/DDBJ databases">
        <title>Diversity of trophic interactions inside an arsenic-rich microbial ecosystem.</title>
        <authorList>
            <person name="Bertin P.N."/>
            <person name="Heinrich-Salmeron A."/>
            <person name="Pelletier E."/>
            <person name="Goulhen-Chollet F."/>
            <person name="Arsene-Ploetze F."/>
            <person name="Gallien S."/>
            <person name="Calteau A."/>
            <person name="Vallenet D."/>
            <person name="Casiot C."/>
            <person name="Chane-Woon-Ming B."/>
            <person name="Giloteaux L."/>
            <person name="Barakat M."/>
            <person name="Bonnefoy V."/>
            <person name="Bruneel O."/>
            <person name="Chandler M."/>
            <person name="Cleiss J."/>
            <person name="Duran R."/>
            <person name="Elbaz-Poulichet F."/>
            <person name="Fonknechten N."/>
            <person name="Lauga B."/>
            <person name="Mornico D."/>
            <person name="Ortet P."/>
            <person name="Schaeffer C."/>
            <person name="Siguier P."/>
            <person name="Alexander Thil Smith A."/>
            <person name="Van Dorsselaer A."/>
            <person name="Weissenbach J."/>
            <person name="Medigue C."/>
            <person name="Le Paslier D."/>
        </authorList>
    </citation>
    <scope>NUCLEOTIDE SEQUENCE</scope>
</reference>
<gene>
    <name evidence="1" type="ORF">CARN2_3006</name>
</gene>
<dbReference type="Gene3D" id="1.10.3210.10">
    <property type="entry name" value="Hypothetical protein af1432"/>
    <property type="match status" value="1"/>
</dbReference>